<dbReference type="EMBL" id="RSDZ01000047">
    <property type="protein sequence ID" value="RXG46707.1"/>
    <property type="molecule type" value="Genomic_DNA"/>
</dbReference>
<proteinExistence type="predicted"/>
<protein>
    <submittedName>
        <fullName evidence="2">Uncharacterized protein</fullName>
    </submittedName>
</protein>
<sequence length="88" mass="9379">MVSLGDIYGDEPPTSLPTATGLNYTPPRSAHVTNRSPPCVIKSYVASNATVLQGPDLRCILISSPSHSAVPSHRWISLAVTVNHLRGM</sequence>
<organism evidence="2 3">
    <name type="scientific">Verticillium dahliae</name>
    <name type="common">Verticillium wilt</name>
    <dbReference type="NCBI Taxonomy" id="27337"/>
    <lineage>
        <taxon>Eukaryota</taxon>
        <taxon>Fungi</taxon>
        <taxon>Dikarya</taxon>
        <taxon>Ascomycota</taxon>
        <taxon>Pezizomycotina</taxon>
        <taxon>Sordariomycetes</taxon>
        <taxon>Hypocreomycetidae</taxon>
        <taxon>Glomerellales</taxon>
        <taxon>Plectosphaerellaceae</taxon>
        <taxon>Verticillium</taxon>
    </lineage>
</organism>
<evidence type="ECO:0000313" key="2">
    <source>
        <dbReference type="EMBL" id="RXG46707.1"/>
    </source>
</evidence>
<accession>A0A444RZY8</accession>
<gene>
    <name evidence="2" type="ORF">VDGE_30344</name>
</gene>
<feature type="region of interest" description="Disordered" evidence="1">
    <location>
        <begin position="1"/>
        <end position="35"/>
    </location>
</feature>
<reference evidence="2 3" key="1">
    <citation type="submission" date="2018-12" db="EMBL/GenBank/DDBJ databases">
        <title>Genome of Verticillium dahliae isolate Getta Getta.</title>
        <authorList>
            <person name="Gardiner D.M."/>
        </authorList>
    </citation>
    <scope>NUCLEOTIDE SEQUENCE [LARGE SCALE GENOMIC DNA]</scope>
    <source>
        <strain evidence="2 3">Getta Getta</strain>
    </source>
</reference>
<name>A0A444RZY8_VERDA</name>
<comment type="caution">
    <text evidence="2">The sequence shown here is derived from an EMBL/GenBank/DDBJ whole genome shotgun (WGS) entry which is preliminary data.</text>
</comment>
<evidence type="ECO:0000256" key="1">
    <source>
        <dbReference type="SAM" id="MobiDB-lite"/>
    </source>
</evidence>
<evidence type="ECO:0000313" key="3">
    <source>
        <dbReference type="Proteomes" id="UP000288725"/>
    </source>
</evidence>
<dbReference type="AlphaFoldDB" id="A0A444RZY8"/>
<dbReference type="Proteomes" id="UP000288725">
    <property type="component" value="Chromosome 6"/>
</dbReference>